<proteinExistence type="predicted"/>
<dbReference type="PROSITE" id="PS51257">
    <property type="entry name" value="PROKAR_LIPOPROTEIN"/>
    <property type="match status" value="1"/>
</dbReference>
<comment type="caution">
    <text evidence="1">The sequence shown here is derived from an EMBL/GenBank/DDBJ whole genome shotgun (WGS) entry which is preliminary data.</text>
</comment>
<evidence type="ECO:0000313" key="2">
    <source>
        <dbReference type="Proteomes" id="UP000783742"/>
    </source>
</evidence>
<keyword evidence="2" id="KW-1185">Reference proteome</keyword>
<protein>
    <submittedName>
        <fullName evidence="1">TAXI family TRAP transporter solute-binding subunit</fullName>
    </submittedName>
</protein>
<sequence>MLKIILIALLLLTGCGRENKYPINLPTANTTGTLYPLGASLAYMWNTNLDDVSVSSQSSNGGIENLNLIYEGDAEVSLGVTSIVYQAYNGEGKFRDRKNDKLRIIAGLYYNPNQVVVTKSSNINSLLDLKNKRFAPGSPGSTTEEETKIHLEGVGLNYPDDFSPVYIGPSEASELIRNKNLDGLWIMAGTPTASVSELLTTADSKLIEISEDEVNSLKEKYPWYANYKIPSGTYPNQNDEINTSAIKMVLYTTSDVPDEIIYKMTKTFWENIDELKKSNKSLEELDIKKTLEDISNLPVHEGAKKYYREVGILN</sequence>
<gene>
    <name evidence="1" type="ORF">KQI68_09570</name>
</gene>
<dbReference type="RefSeq" id="WP_216549898.1">
    <property type="nucleotide sequence ID" value="NZ_JAHLQO010000006.1"/>
</dbReference>
<organism evidence="1 2">
    <name type="scientific">Peptoniphilus ovalis</name>
    <dbReference type="NCBI Taxonomy" id="2841503"/>
    <lineage>
        <taxon>Bacteria</taxon>
        <taxon>Bacillati</taxon>
        <taxon>Bacillota</taxon>
        <taxon>Tissierellia</taxon>
        <taxon>Tissierellales</taxon>
        <taxon>Peptoniphilaceae</taxon>
        <taxon>Peptoniphilus</taxon>
    </lineage>
</organism>
<dbReference type="NCBIfam" id="TIGR02122">
    <property type="entry name" value="TRAP_TAXI"/>
    <property type="match status" value="1"/>
</dbReference>
<name>A0ABS6FIR7_9FIRM</name>
<evidence type="ECO:0000313" key="1">
    <source>
        <dbReference type="EMBL" id="MBU5670077.1"/>
    </source>
</evidence>
<dbReference type="CDD" id="cd13520">
    <property type="entry name" value="PBP2_TAXI_TRAP"/>
    <property type="match status" value="1"/>
</dbReference>
<dbReference type="PANTHER" id="PTHR42941">
    <property type="entry name" value="SLL1037 PROTEIN"/>
    <property type="match status" value="1"/>
</dbReference>
<accession>A0ABS6FIR7</accession>
<dbReference type="Pfam" id="PF16868">
    <property type="entry name" value="NMT1_3"/>
    <property type="match status" value="1"/>
</dbReference>
<dbReference type="PANTHER" id="PTHR42941:SF1">
    <property type="entry name" value="SLL1037 PROTEIN"/>
    <property type="match status" value="1"/>
</dbReference>
<reference evidence="1 2" key="1">
    <citation type="submission" date="2021-06" db="EMBL/GenBank/DDBJ databases">
        <authorList>
            <person name="Sun Q."/>
            <person name="Li D."/>
        </authorList>
    </citation>
    <scope>NUCLEOTIDE SEQUENCE [LARGE SCALE GENOMIC DNA]</scope>
    <source>
        <strain evidence="1 2">MSJ-1</strain>
    </source>
</reference>
<dbReference type="Proteomes" id="UP000783742">
    <property type="component" value="Unassembled WGS sequence"/>
</dbReference>
<dbReference type="EMBL" id="JAHLQO010000006">
    <property type="protein sequence ID" value="MBU5670077.1"/>
    <property type="molecule type" value="Genomic_DNA"/>
</dbReference>
<dbReference type="InterPro" id="IPR011852">
    <property type="entry name" value="TRAP_TAXI"/>
</dbReference>